<feature type="domain" description="Glycoside hydrolase family 3 C-terminal" evidence="3">
    <location>
        <begin position="394"/>
        <end position="608"/>
    </location>
</feature>
<dbReference type="AlphaFoldDB" id="A0AA41W529"/>
<keyword evidence="6" id="KW-1185">Reference proteome</keyword>
<evidence type="ECO:0000259" key="2">
    <source>
        <dbReference type="Pfam" id="PF00933"/>
    </source>
</evidence>
<dbReference type="GO" id="GO:0009251">
    <property type="term" value="P:glucan catabolic process"/>
    <property type="evidence" value="ECO:0007669"/>
    <property type="project" value="TreeGrafter"/>
</dbReference>
<organism evidence="5 6">
    <name type="scientific">Echinimonas agarilytica</name>
    <dbReference type="NCBI Taxonomy" id="1215918"/>
    <lineage>
        <taxon>Bacteria</taxon>
        <taxon>Pseudomonadati</taxon>
        <taxon>Pseudomonadota</taxon>
        <taxon>Gammaproteobacteria</taxon>
        <taxon>Alteromonadales</taxon>
        <taxon>Echinimonadaceae</taxon>
        <taxon>Echinimonas</taxon>
    </lineage>
</organism>
<dbReference type="SUPFAM" id="SSF51445">
    <property type="entry name" value="(Trans)glycosidases"/>
    <property type="match status" value="1"/>
</dbReference>
<protein>
    <submittedName>
        <fullName evidence="5">Glycoside hydrolase family 3 C-terminal domain-containing protein</fullName>
    </submittedName>
</protein>
<dbReference type="InterPro" id="IPR036962">
    <property type="entry name" value="Glyco_hydro_3_N_sf"/>
</dbReference>
<dbReference type="PANTHER" id="PTHR30620">
    <property type="entry name" value="PERIPLASMIC BETA-GLUCOSIDASE-RELATED"/>
    <property type="match status" value="1"/>
</dbReference>
<reference evidence="5 6" key="1">
    <citation type="journal article" date="2013" name="Antonie Van Leeuwenhoek">
        <title>Echinimonas agarilytica gen. nov., sp. nov., a new gammaproteobacterium isolated from the sea urchin Strongylocentrotus intermedius.</title>
        <authorList>
            <person name="Nedashkovskaya O.I."/>
            <person name="Stenkova A.M."/>
            <person name="Zhukova N.V."/>
            <person name="Van Trappen S."/>
            <person name="Lee J.S."/>
            <person name="Kim S.B."/>
        </authorList>
    </citation>
    <scope>NUCLEOTIDE SEQUENCE [LARGE SCALE GENOMIC DNA]</scope>
    <source>
        <strain evidence="5 6">KMM 6351</strain>
    </source>
</reference>
<dbReference type="SUPFAM" id="SSF52279">
    <property type="entry name" value="Beta-D-glucan exohydrolase, C-terminal domain"/>
    <property type="match status" value="1"/>
</dbReference>
<dbReference type="InterPro" id="IPR036881">
    <property type="entry name" value="Glyco_hydro_3_C_sf"/>
</dbReference>
<dbReference type="InterPro" id="IPR001764">
    <property type="entry name" value="Glyco_hydro_3_N"/>
</dbReference>
<comment type="caution">
    <text evidence="5">The sequence shown here is derived from an EMBL/GenBank/DDBJ whole genome shotgun (WGS) entry which is preliminary data.</text>
</comment>
<dbReference type="InterPro" id="IPR002772">
    <property type="entry name" value="Glyco_hydro_3_C"/>
</dbReference>
<dbReference type="InterPro" id="IPR017853">
    <property type="entry name" value="GH"/>
</dbReference>
<evidence type="ECO:0000256" key="1">
    <source>
        <dbReference type="ARBA" id="ARBA00022801"/>
    </source>
</evidence>
<dbReference type="Pfam" id="PF00933">
    <property type="entry name" value="Glyco_hydro_3"/>
    <property type="match status" value="1"/>
</dbReference>
<feature type="domain" description="ExoP galactose-binding-like" evidence="4">
    <location>
        <begin position="645"/>
        <end position="797"/>
    </location>
</feature>
<name>A0AA41W529_9GAMM</name>
<dbReference type="InterPro" id="IPR041443">
    <property type="entry name" value="Exop_C"/>
</dbReference>
<evidence type="ECO:0000313" key="6">
    <source>
        <dbReference type="Proteomes" id="UP001165393"/>
    </source>
</evidence>
<dbReference type="InterPro" id="IPR051915">
    <property type="entry name" value="Cellulose_Degrad_GH3"/>
</dbReference>
<dbReference type="Gene3D" id="3.20.20.300">
    <property type="entry name" value="Glycoside hydrolase, family 3, N-terminal domain"/>
    <property type="match status" value="1"/>
</dbReference>
<evidence type="ECO:0000259" key="4">
    <source>
        <dbReference type="Pfam" id="PF18559"/>
    </source>
</evidence>
<evidence type="ECO:0000313" key="5">
    <source>
        <dbReference type="EMBL" id="MCM2679035.1"/>
    </source>
</evidence>
<keyword evidence="1 5" id="KW-0378">Hydrolase</keyword>
<dbReference type="PRINTS" id="PR00133">
    <property type="entry name" value="GLHYDRLASE3"/>
</dbReference>
<dbReference type="Proteomes" id="UP001165393">
    <property type="component" value="Unassembled WGS sequence"/>
</dbReference>
<accession>A0AA41W529</accession>
<evidence type="ECO:0000259" key="3">
    <source>
        <dbReference type="Pfam" id="PF01915"/>
    </source>
</evidence>
<sequence>MSQPHNIEIWPEMSSPVDDAVESRILEIMSTMTLEQKIAQMIQPEIRYVSTEQMKHYGFGSYLNGGGSFPYNEKLATPQRWIDLAESYFVASKESESGIATMWGTDAVHGHNNVIGATLFPHNIGLGAAGNSELVRKIGEATAREVLATGIEWAFAPTVAVVRDNRWGRTYEGYSESPEIVHEYASAMVEGLQGKLGENFFGDEQLIATAKHFVGDGGTDTGIDQGDNLSSEQVLFDIHAQGYVSAIESGVQTIMASFNSWHGEKLHGHKYLLTDVLKDRMGFDGLIVGDWNGHGQVKGCRNDSCAAVIEAGVDIIMVPEDWEPLYHNTLAQAQSGEVTMERVNDAVARILRVKIRTGVLDSLPPSQRPLSGKEELIGHPSHRDIARQAVRESLVLLKDNGGLLPINPQQHVLLAGSGADNIGQQSGGWSITWQGTGNKNSDFPGATSIYQGFKESIESAGGSIELGVDGSYQQRPDVAVVVFGETPYAEGVGDIEHLEFQARTKEDLALLNSLKAQGIPVVSVFLTGRPLWTNKEINASDAFVVAWLPGSEGQGVADVLVAAKNGLPKYDFVGKLSFSWPMFDDQLILNREDAEYVPLFGYGYGLTYLSMDKQVPVLTEKNNMDYPKPSGDLVIFDRVPASTMQMVLWDENDRNLVTSKTQAFKESLTFHTVDWHIQEDAIRLVWSGEKKAYFSFAEHPRNLTTFMLNDAELVFEACLGDIPNGDVLMKIISQDDGESAVLTVNEHLQGAEPHNWQTVRIPLKDFDKEGYQWVQVMHNFVIESEAALDISLAHIRIVPKIA</sequence>
<dbReference type="EMBL" id="JAMQGP010000002">
    <property type="protein sequence ID" value="MCM2679035.1"/>
    <property type="molecule type" value="Genomic_DNA"/>
</dbReference>
<dbReference type="GO" id="GO:0008422">
    <property type="term" value="F:beta-glucosidase activity"/>
    <property type="evidence" value="ECO:0007669"/>
    <property type="project" value="TreeGrafter"/>
</dbReference>
<feature type="domain" description="Glycoside hydrolase family 3 N-terminal" evidence="2">
    <location>
        <begin position="33"/>
        <end position="353"/>
    </location>
</feature>
<dbReference type="Pfam" id="PF18559">
    <property type="entry name" value="Exop_C"/>
    <property type="match status" value="1"/>
</dbReference>
<dbReference type="Gene3D" id="2.60.120.430">
    <property type="entry name" value="Galactose-binding lectin"/>
    <property type="match status" value="1"/>
</dbReference>
<dbReference type="Gene3D" id="3.40.50.1700">
    <property type="entry name" value="Glycoside hydrolase family 3 C-terminal domain"/>
    <property type="match status" value="1"/>
</dbReference>
<gene>
    <name evidence="5" type="ORF">NAF29_05000</name>
</gene>
<dbReference type="RefSeq" id="WP_251260403.1">
    <property type="nucleotide sequence ID" value="NZ_JAMQGP010000002.1"/>
</dbReference>
<dbReference type="Pfam" id="PF01915">
    <property type="entry name" value="Glyco_hydro_3_C"/>
    <property type="match status" value="1"/>
</dbReference>
<proteinExistence type="predicted"/>
<dbReference type="PANTHER" id="PTHR30620:SF77">
    <property type="entry name" value="LYSOSOMAL BETA GLUCOSIDASE-LIKE"/>
    <property type="match status" value="1"/>
</dbReference>